<dbReference type="EMBL" id="BDDD01004089">
    <property type="protein sequence ID" value="GAV86907.1"/>
    <property type="molecule type" value="Genomic_DNA"/>
</dbReference>
<evidence type="ECO:0000313" key="1">
    <source>
        <dbReference type="EMBL" id="GAV86907.1"/>
    </source>
</evidence>
<keyword evidence="2" id="KW-1185">Reference proteome</keyword>
<dbReference type="AlphaFoldDB" id="A0A1Q3D334"/>
<comment type="caution">
    <text evidence="1">The sequence shown here is derived from an EMBL/GenBank/DDBJ whole genome shotgun (WGS) entry which is preliminary data.</text>
</comment>
<dbReference type="Proteomes" id="UP000187406">
    <property type="component" value="Unassembled WGS sequence"/>
</dbReference>
<sequence length="110" mass="12359">MLNRSKVTWEGLMPDSSLVCTRASHIVSVQQNACYTQCMAGNMHTHGHRQQRASNRQWARQHKHRQHARTMAHMCVVHGLGVGTSWARDLCVSTISACMGSVMWVDISTL</sequence>
<reference evidence="2" key="1">
    <citation type="submission" date="2016-04" db="EMBL/GenBank/DDBJ databases">
        <title>Cephalotus genome sequencing.</title>
        <authorList>
            <person name="Fukushima K."/>
            <person name="Hasebe M."/>
            <person name="Fang X."/>
        </authorList>
    </citation>
    <scope>NUCLEOTIDE SEQUENCE [LARGE SCALE GENOMIC DNA]</scope>
    <source>
        <strain evidence="2">cv. St1</strain>
    </source>
</reference>
<evidence type="ECO:0000313" key="2">
    <source>
        <dbReference type="Proteomes" id="UP000187406"/>
    </source>
</evidence>
<dbReference type="InParanoid" id="A0A1Q3D334"/>
<gene>
    <name evidence="1" type="ORF">CFOL_v3_30333</name>
</gene>
<protein>
    <submittedName>
        <fullName evidence="1">Uncharacterized protein</fullName>
    </submittedName>
</protein>
<proteinExistence type="predicted"/>
<name>A0A1Q3D334_CEPFO</name>
<organism evidence="1 2">
    <name type="scientific">Cephalotus follicularis</name>
    <name type="common">Albany pitcher plant</name>
    <dbReference type="NCBI Taxonomy" id="3775"/>
    <lineage>
        <taxon>Eukaryota</taxon>
        <taxon>Viridiplantae</taxon>
        <taxon>Streptophyta</taxon>
        <taxon>Embryophyta</taxon>
        <taxon>Tracheophyta</taxon>
        <taxon>Spermatophyta</taxon>
        <taxon>Magnoliopsida</taxon>
        <taxon>eudicotyledons</taxon>
        <taxon>Gunneridae</taxon>
        <taxon>Pentapetalae</taxon>
        <taxon>rosids</taxon>
        <taxon>fabids</taxon>
        <taxon>Oxalidales</taxon>
        <taxon>Cephalotaceae</taxon>
        <taxon>Cephalotus</taxon>
    </lineage>
</organism>
<accession>A0A1Q3D334</accession>